<evidence type="ECO:0000313" key="3">
    <source>
        <dbReference type="EMBL" id="PWV64421.1"/>
    </source>
</evidence>
<dbReference type="EMBL" id="QGTJ01000002">
    <property type="protein sequence ID" value="PWV64421.1"/>
    <property type="molecule type" value="Genomic_DNA"/>
</dbReference>
<dbReference type="InterPro" id="IPR036188">
    <property type="entry name" value="FAD/NAD-bd_sf"/>
</dbReference>
<dbReference type="SUPFAM" id="SSF51905">
    <property type="entry name" value="FAD/NAD(P)-binding domain"/>
    <property type="match status" value="1"/>
</dbReference>
<evidence type="ECO:0000259" key="2">
    <source>
        <dbReference type="Pfam" id="PF01266"/>
    </source>
</evidence>
<evidence type="ECO:0000313" key="4">
    <source>
        <dbReference type="Proteomes" id="UP000246569"/>
    </source>
</evidence>
<dbReference type="InterPro" id="IPR006076">
    <property type="entry name" value="FAD-dep_OxRdtase"/>
</dbReference>
<keyword evidence="4" id="KW-1185">Reference proteome</keyword>
<dbReference type="GO" id="GO:0005737">
    <property type="term" value="C:cytoplasm"/>
    <property type="evidence" value="ECO:0007669"/>
    <property type="project" value="TreeGrafter"/>
</dbReference>
<organism evidence="3 4">
    <name type="scientific">Plasticicumulans acidivorans</name>
    <dbReference type="NCBI Taxonomy" id="886464"/>
    <lineage>
        <taxon>Bacteria</taxon>
        <taxon>Pseudomonadati</taxon>
        <taxon>Pseudomonadota</taxon>
        <taxon>Gammaproteobacteria</taxon>
        <taxon>Candidatus Competibacteraceae</taxon>
        <taxon>Plasticicumulans</taxon>
    </lineage>
</organism>
<name>A0A317MYB2_9GAMM</name>
<keyword evidence="1" id="KW-0560">Oxidoreductase</keyword>
<dbReference type="GO" id="GO:0016491">
    <property type="term" value="F:oxidoreductase activity"/>
    <property type="evidence" value="ECO:0007669"/>
    <property type="project" value="UniProtKB-KW"/>
</dbReference>
<accession>A0A317MYB2</accession>
<dbReference type="Proteomes" id="UP000246569">
    <property type="component" value="Unassembled WGS sequence"/>
</dbReference>
<dbReference type="AlphaFoldDB" id="A0A317MYB2"/>
<dbReference type="Gene3D" id="3.50.50.60">
    <property type="entry name" value="FAD/NAD(P)-binding domain"/>
    <property type="match status" value="1"/>
</dbReference>
<reference evidence="3 4" key="1">
    <citation type="submission" date="2018-05" db="EMBL/GenBank/DDBJ databases">
        <title>Genomic Encyclopedia of Type Strains, Phase IV (KMG-IV): sequencing the most valuable type-strain genomes for metagenomic binning, comparative biology and taxonomic classification.</title>
        <authorList>
            <person name="Goeker M."/>
        </authorList>
    </citation>
    <scope>NUCLEOTIDE SEQUENCE [LARGE SCALE GENOMIC DNA]</scope>
    <source>
        <strain evidence="3 4">DSM 23606</strain>
    </source>
</reference>
<dbReference type="RefSeq" id="WP_110017089.1">
    <property type="nucleotide sequence ID" value="NZ_QGTJ01000002.1"/>
</dbReference>
<comment type="caution">
    <text evidence="3">The sequence shown here is derived from an EMBL/GenBank/DDBJ whole genome shotgun (WGS) entry which is preliminary data.</text>
</comment>
<proteinExistence type="predicted"/>
<evidence type="ECO:0000256" key="1">
    <source>
        <dbReference type="ARBA" id="ARBA00023002"/>
    </source>
</evidence>
<feature type="domain" description="FAD dependent oxidoreductase" evidence="2">
    <location>
        <begin position="8"/>
        <end position="345"/>
    </location>
</feature>
<protein>
    <submittedName>
        <fullName evidence="3">Glycine/D-amino acid oxidase-like deaminating enzyme</fullName>
    </submittedName>
</protein>
<dbReference type="SUPFAM" id="SSF54373">
    <property type="entry name" value="FAD-linked reductases, C-terminal domain"/>
    <property type="match status" value="1"/>
</dbReference>
<dbReference type="PROSITE" id="PS51257">
    <property type="entry name" value="PROKAR_LIPOPROTEIN"/>
    <property type="match status" value="1"/>
</dbReference>
<dbReference type="PANTHER" id="PTHR13847">
    <property type="entry name" value="SARCOSINE DEHYDROGENASE-RELATED"/>
    <property type="match status" value="1"/>
</dbReference>
<dbReference type="Gene3D" id="3.30.9.10">
    <property type="entry name" value="D-Amino Acid Oxidase, subunit A, domain 2"/>
    <property type="match status" value="1"/>
</dbReference>
<dbReference type="Pfam" id="PF01266">
    <property type="entry name" value="DAO"/>
    <property type="match status" value="1"/>
</dbReference>
<dbReference type="PANTHER" id="PTHR13847:SF287">
    <property type="entry name" value="FAD-DEPENDENT OXIDOREDUCTASE DOMAIN-CONTAINING PROTEIN 1"/>
    <property type="match status" value="1"/>
</dbReference>
<sequence>MNARRCADVIVVGAGIVGAACARALAQRGLEVQVLDDYRGGATAAGMGHLLVLDDNPAELALSAYSLQCWRDWAPRLPAGCAYRNNGTLWLAADAEELALAAAKQQRLSTHGLDCELLGAAALRAAEPALRADLHGALKVGGDGIVYAPNVVDWLLAHEHIRRCRAQVVELDGAAVRLADGRRLAAGAVVLATGIDAGALCPELPLTPKKGQLLITDRYPREIRHTLVELGYVKSAHQATGPSVACNIQPRPTGQLLIGSSRQFGSRDPGIDGTLLARMLKRAVHYVPGLATLNAIRCWSGLRAASPDGQPLLGPHPHRPGLWLALGHEGLGITTAPGSAELLAAQLCDERPPLPVAPFLPQRLLPEAADA</sequence>
<gene>
    <name evidence="3" type="ORF">C7443_10270</name>
</gene>